<evidence type="ECO:0000313" key="8">
    <source>
        <dbReference type="EMBL" id="MBB1162492.1"/>
    </source>
</evidence>
<sequence length="177" mass="18080">MSPGLDLALLAGLFGQALLLSLLAIGGAITVAPDLHRVMVDQQAWLDDAQFGHAIAIAQAAPGPNLLFIPVLGYQVAGLPGALAMLVGILIPSTTLALAALRLGQTHAQHPALRAFKAGMAPITLGLMLATGIVLAPWDSPPGLLLAGAVALLVWRTRVHLLLLIAAGALLGVLGWV</sequence>
<accession>A0A839HM83</accession>
<comment type="subcellular location">
    <subcellularLocation>
        <location evidence="1">Cell membrane</location>
        <topology evidence="1">Multi-pass membrane protein</topology>
    </subcellularLocation>
</comment>
<evidence type="ECO:0000256" key="3">
    <source>
        <dbReference type="ARBA" id="ARBA00022475"/>
    </source>
</evidence>
<dbReference type="GO" id="GO:0015109">
    <property type="term" value="F:chromate transmembrane transporter activity"/>
    <property type="evidence" value="ECO:0007669"/>
    <property type="project" value="InterPro"/>
</dbReference>
<dbReference type="AlphaFoldDB" id="A0A839HM83"/>
<name>A0A839HM83_9BURK</name>
<keyword evidence="4 7" id="KW-0812">Transmembrane</keyword>
<keyword evidence="6 7" id="KW-0472">Membrane</keyword>
<dbReference type="PANTHER" id="PTHR43663">
    <property type="entry name" value="CHROMATE TRANSPORT PROTEIN-RELATED"/>
    <property type="match status" value="1"/>
</dbReference>
<evidence type="ECO:0000256" key="7">
    <source>
        <dbReference type="SAM" id="Phobius"/>
    </source>
</evidence>
<feature type="transmembrane region" description="Helical" evidence="7">
    <location>
        <begin position="115"/>
        <end position="138"/>
    </location>
</feature>
<dbReference type="GO" id="GO:0005886">
    <property type="term" value="C:plasma membrane"/>
    <property type="evidence" value="ECO:0007669"/>
    <property type="project" value="UniProtKB-SubCell"/>
</dbReference>
<evidence type="ECO:0000256" key="5">
    <source>
        <dbReference type="ARBA" id="ARBA00022989"/>
    </source>
</evidence>
<organism evidence="8 9">
    <name type="scientific">Aquariibacter albus</name>
    <dbReference type="NCBI Taxonomy" id="2759899"/>
    <lineage>
        <taxon>Bacteria</taxon>
        <taxon>Pseudomonadati</taxon>
        <taxon>Pseudomonadota</taxon>
        <taxon>Betaproteobacteria</taxon>
        <taxon>Burkholderiales</taxon>
        <taxon>Sphaerotilaceae</taxon>
        <taxon>Aquariibacter</taxon>
    </lineage>
</organism>
<evidence type="ECO:0000256" key="6">
    <source>
        <dbReference type="ARBA" id="ARBA00023136"/>
    </source>
</evidence>
<evidence type="ECO:0000313" key="9">
    <source>
        <dbReference type="Proteomes" id="UP000586093"/>
    </source>
</evidence>
<keyword evidence="9" id="KW-1185">Reference proteome</keyword>
<feature type="transmembrane region" description="Helical" evidence="7">
    <location>
        <begin position="158"/>
        <end position="176"/>
    </location>
</feature>
<gene>
    <name evidence="8" type="ORF">H4F90_10920</name>
</gene>
<keyword evidence="5 7" id="KW-1133">Transmembrane helix</keyword>
<dbReference type="RefSeq" id="WP_182664428.1">
    <property type="nucleotide sequence ID" value="NZ_JACIVI010000003.1"/>
</dbReference>
<protein>
    <submittedName>
        <fullName evidence="8">Chromate transporter</fullName>
    </submittedName>
</protein>
<dbReference type="InterPro" id="IPR052518">
    <property type="entry name" value="CHR_Transporter"/>
</dbReference>
<comment type="similarity">
    <text evidence="2">Belongs to the chromate ion transporter (CHR) (TC 2.A.51) family.</text>
</comment>
<evidence type="ECO:0000256" key="4">
    <source>
        <dbReference type="ARBA" id="ARBA00022692"/>
    </source>
</evidence>
<dbReference type="Proteomes" id="UP000586093">
    <property type="component" value="Unassembled WGS sequence"/>
</dbReference>
<evidence type="ECO:0000256" key="1">
    <source>
        <dbReference type="ARBA" id="ARBA00004651"/>
    </source>
</evidence>
<comment type="caution">
    <text evidence="8">The sequence shown here is derived from an EMBL/GenBank/DDBJ whole genome shotgun (WGS) entry which is preliminary data.</text>
</comment>
<dbReference type="Pfam" id="PF02417">
    <property type="entry name" value="Chromate_transp"/>
    <property type="match status" value="1"/>
</dbReference>
<dbReference type="EMBL" id="JACIVI010000003">
    <property type="protein sequence ID" value="MBB1162492.1"/>
    <property type="molecule type" value="Genomic_DNA"/>
</dbReference>
<feature type="transmembrane region" description="Helical" evidence="7">
    <location>
        <begin position="82"/>
        <end position="103"/>
    </location>
</feature>
<keyword evidence="3" id="KW-1003">Cell membrane</keyword>
<dbReference type="PANTHER" id="PTHR43663:SF1">
    <property type="entry name" value="CHROMATE TRANSPORTER"/>
    <property type="match status" value="1"/>
</dbReference>
<proteinExistence type="inferred from homology"/>
<dbReference type="InterPro" id="IPR003370">
    <property type="entry name" value="Chromate_transpt"/>
</dbReference>
<evidence type="ECO:0000256" key="2">
    <source>
        <dbReference type="ARBA" id="ARBA00005262"/>
    </source>
</evidence>
<reference evidence="8 9" key="1">
    <citation type="submission" date="2020-08" db="EMBL/GenBank/DDBJ databases">
        <title>Aquariorum lacteus gen. nov., sp. nov., a new member of the family Comamonadaceae, isolated from freshwater aquarium.</title>
        <authorList>
            <person name="Chun S.-J."/>
        </authorList>
    </citation>
    <scope>NUCLEOTIDE SEQUENCE [LARGE SCALE GENOMIC DNA]</scope>
    <source>
        <strain evidence="8 9">SJAQ100</strain>
    </source>
</reference>